<dbReference type="EMBL" id="QURL01000003">
    <property type="protein sequence ID" value="RFC64141.1"/>
    <property type="molecule type" value="Genomic_DNA"/>
</dbReference>
<feature type="compositionally biased region" description="Gly residues" evidence="8">
    <location>
        <begin position="76"/>
        <end position="85"/>
    </location>
</feature>
<keyword evidence="9" id="KW-0732">Signal</keyword>
<reference evidence="10 11" key="1">
    <citation type="submission" date="2018-08" db="EMBL/GenBank/DDBJ databases">
        <title>Fulvimarina sp. 85, whole genome shotgun sequence.</title>
        <authorList>
            <person name="Tuo L."/>
        </authorList>
    </citation>
    <scope>NUCLEOTIDE SEQUENCE [LARGE SCALE GENOMIC DNA]</scope>
    <source>
        <strain evidence="10 11">85</strain>
    </source>
</reference>
<accession>A0A371X4I3</accession>
<gene>
    <name evidence="10" type="ORF">DYI37_07210</name>
</gene>
<comment type="similarity">
    <text evidence="2">Belongs to the outer membrane factor (OMF) (TC 1.B.17) family.</text>
</comment>
<evidence type="ECO:0000313" key="11">
    <source>
        <dbReference type="Proteomes" id="UP000264310"/>
    </source>
</evidence>
<evidence type="ECO:0000256" key="2">
    <source>
        <dbReference type="ARBA" id="ARBA00007613"/>
    </source>
</evidence>
<organism evidence="10 11">
    <name type="scientific">Fulvimarina endophytica</name>
    <dbReference type="NCBI Taxonomy" id="2293836"/>
    <lineage>
        <taxon>Bacteria</taxon>
        <taxon>Pseudomonadati</taxon>
        <taxon>Pseudomonadota</taxon>
        <taxon>Alphaproteobacteria</taxon>
        <taxon>Hyphomicrobiales</taxon>
        <taxon>Aurantimonadaceae</taxon>
        <taxon>Fulvimarina</taxon>
    </lineage>
</organism>
<dbReference type="Gene3D" id="1.20.1600.10">
    <property type="entry name" value="Outer membrane efflux proteins (OEP)"/>
    <property type="match status" value="1"/>
</dbReference>
<keyword evidence="4" id="KW-1134">Transmembrane beta strand</keyword>
<dbReference type="GO" id="GO:0015562">
    <property type="term" value="F:efflux transmembrane transporter activity"/>
    <property type="evidence" value="ECO:0007669"/>
    <property type="project" value="InterPro"/>
</dbReference>
<dbReference type="InterPro" id="IPR051906">
    <property type="entry name" value="TolC-like"/>
</dbReference>
<evidence type="ECO:0000256" key="7">
    <source>
        <dbReference type="ARBA" id="ARBA00023237"/>
    </source>
</evidence>
<dbReference type="Pfam" id="PF02321">
    <property type="entry name" value="OEP"/>
    <property type="match status" value="2"/>
</dbReference>
<dbReference type="PROSITE" id="PS51257">
    <property type="entry name" value="PROKAR_LIPOPROTEIN"/>
    <property type="match status" value="1"/>
</dbReference>
<keyword evidence="6" id="KW-0472">Membrane</keyword>
<dbReference type="PANTHER" id="PTHR30026">
    <property type="entry name" value="OUTER MEMBRANE PROTEIN TOLC"/>
    <property type="match status" value="1"/>
</dbReference>
<dbReference type="RefSeq" id="WP_116682559.1">
    <property type="nucleotide sequence ID" value="NZ_QURL01000003.1"/>
</dbReference>
<keyword evidence="11" id="KW-1185">Reference proteome</keyword>
<name>A0A371X4I3_9HYPH</name>
<dbReference type="Proteomes" id="UP000264310">
    <property type="component" value="Unassembled WGS sequence"/>
</dbReference>
<feature type="chain" id="PRO_5016770887" evidence="9">
    <location>
        <begin position="25"/>
        <end position="530"/>
    </location>
</feature>
<evidence type="ECO:0000256" key="1">
    <source>
        <dbReference type="ARBA" id="ARBA00004442"/>
    </source>
</evidence>
<keyword evidence="5" id="KW-0812">Transmembrane</keyword>
<comment type="subcellular location">
    <subcellularLocation>
        <location evidence="1">Cell outer membrane</location>
    </subcellularLocation>
</comment>
<dbReference type="SUPFAM" id="SSF56954">
    <property type="entry name" value="Outer membrane efflux proteins (OEP)"/>
    <property type="match status" value="1"/>
</dbReference>
<dbReference type="PANTHER" id="PTHR30026:SF20">
    <property type="entry name" value="OUTER MEMBRANE PROTEIN TOLC"/>
    <property type="match status" value="1"/>
</dbReference>
<evidence type="ECO:0000256" key="9">
    <source>
        <dbReference type="SAM" id="SignalP"/>
    </source>
</evidence>
<dbReference type="OrthoDB" id="7181739at2"/>
<comment type="caution">
    <text evidence="10">The sequence shown here is derived from an EMBL/GenBank/DDBJ whole genome shotgun (WGS) entry which is preliminary data.</text>
</comment>
<evidence type="ECO:0000256" key="3">
    <source>
        <dbReference type="ARBA" id="ARBA00022448"/>
    </source>
</evidence>
<dbReference type="GO" id="GO:0015288">
    <property type="term" value="F:porin activity"/>
    <property type="evidence" value="ECO:0007669"/>
    <property type="project" value="TreeGrafter"/>
</dbReference>
<dbReference type="GO" id="GO:0009279">
    <property type="term" value="C:cell outer membrane"/>
    <property type="evidence" value="ECO:0007669"/>
    <property type="project" value="UniProtKB-SubCell"/>
</dbReference>
<dbReference type="GO" id="GO:1990281">
    <property type="term" value="C:efflux pump complex"/>
    <property type="evidence" value="ECO:0007669"/>
    <property type="project" value="TreeGrafter"/>
</dbReference>
<evidence type="ECO:0000256" key="4">
    <source>
        <dbReference type="ARBA" id="ARBA00022452"/>
    </source>
</evidence>
<evidence type="ECO:0000256" key="8">
    <source>
        <dbReference type="SAM" id="MobiDB-lite"/>
    </source>
</evidence>
<keyword evidence="3" id="KW-0813">Transport</keyword>
<dbReference type="InterPro" id="IPR003423">
    <property type="entry name" value="OMP_efflux"/>
</dbReference>
<protein>
    <submittedName>
        <fullName evidence="10">TolC family protein</fullName>
    </submittedName>
</protein>
<sequence length="530" mass="55185">MTPRLIPALAGALIVALSACPSVAGNGARMEPGAASDAPSAATPGETSAPAPDLWPLRGSGTGTAGEGSPSVDGLATGGIRGGPQGPLAGAGDVSASDLDALDAYALRLAPAPADPAPAPVGAAVAPAPVTASSVPLSEVLRDAAFRAPVVAAAKAEIDAAGASVREAWGAYTPRLEVSLGYDAFGHDRNGLDRPREFVGGVSVSVGLIDAARRWRLDAARERLGSSRWAASAVRDRLVLDIMQAWIETVSARQTAEALNRTASAMRAMRVSVVSRQREGYASDTDIARLDADIAAIEQEVVFARLEANNAASTLSSLAGRRLNPAGYPKVGPFIARGRAWLSQRAQTANSQLNASRAETRALTADASAARGDLLPGVDLTGRYDRALNPSGIHRSDDAYTIGVTVSMPIFDVARHARADRLKSEAEAAGWRASDQARQVALQVETLWQTHVASTGAVSIAARAVAENRRVLASLQAQYDEGRVDLADVLERQRLLVDAEFEHRRAVLRQAEAAIRLVSVAGLSQALVPN</sequence>
<evidence type="ECO:0000256" key="5">
    <source>
        <dbReference type="ARBA" id="ARBA00022692"/>
    </source>
</evidence>
<feature type="region of interest" description="Disordered" evidence="8">
    <location>
        <begin position="28"/>
        <end position="92"/>
    </location>
</feature>
<evidence type="ECO:0000313" key="10">
    <source>
        <dbReference type="EMBL" id="RFC64141.1"/>
    </source>
</evidence>
<dbReference type="AlphaFoldDB" id="A0A371X4I3"/>
<evidence type="ECO:0000256" key="6">
    <source>
        <dbReference type="ARBA" id="ARBA00023136"/>
    </source>
</evidence>
<feature type="signal peptide" evidence="9">
    <location>
        <begin position="1"/>
        <end position="24"/>
    </location>
</feature>
<proteinExistence type="inferred from homology"/>
<keyword evidence="7" id="KW-0998">Cell outer membrane</keyword>